<sequence>MKLLIAVVALFVVGEACERHGAKCPDYIVVQSKEGYEVREYPSIVWVSVSGNGKSKSDVSRKLIKQLYSYLGGANDKGLALDMMVPVRTKKVVNEGYNTYTMAVALKPEDSEHPPTPDNALLSVNREPPTTYIVRSFDGYARQDSIWDEHATALKTVLPPSEAANTSFYYMSVYDSPWRETDRLNEVWMEKA</sequence>
<dbReference type="OrthoDB" id="6424451at2759"/>
<dbReference type="Gene3D" id="3.20.80.10">
    <property type="entry name" value="Regulatory factor, effector binding domain"/>
    <property type="match status" value="1"/>
</dbReference>
<keyword evidence="4" id="KW-1185">Reference proteome</keyword>
<protein>
    <recommendedName>
        <fullName evidence="5">Heme-binding protein</fullName>
    </recommendedName>
</protein>
<comment type="similarity">
    <text evidence="1">Belongs to the HEBP family.</text>
</comment>
<dbReference type="PANTHER" id="PTHR11220">
    <property type="entry name" value="HEME-BINDING PROTEIN-RELATED"/>
    <property type="match status" value="1"/>
</dbReference>
<feature type="signal peptide" evidence="2">
    <location>
        <begin position="1"/>
        <end position="16"/>
    </location>
</feature>
<dbReference type="FunFam" id="3.20.80.10:FF:000002">
    <property type="entry name" value="Heme-binding protein 2"/>
    <property type="match status" value="1"/>
</dbReference>
<proteinExistence type="inferred from homology"/>
<evidence type="ECO:0000313" key="4">
    <source>
        <dbReference type="Proteomes" id="UP000887013"/>
    </source>
</evidence>
<dbReference type="SUPFAM" id="SSF55136">
    <property type="entry name" value="Probable bacterial effector-binding domain"/>
    <property type="match status" value="1"/>
</dbReference>
<name>A0A8X6ND14_NEPPI</name>
<dbReference type="InterPro" id="IPR011256">
    <property type="entry name" value="Reg_factor_effector_dom_sf"/>
</dbReference>
<gene>
    <name evidence="3" type="primary">AVEN_275750_1</name>
    <name evidence="3" type="ORF">NPIL_520271</name>
</gene>
<accession>A0A8X6ND14</accession>
<dbReference type="Proteomes" id="UP000887013">
    <property type="component" value="Unassembled WGS sequence"/>
</dbReference>
<dbReference type="EMBL" id="BMAW01056694">
    <property type="protein sequence ID" value="GFT07044.1"/>
    <property type="molecule type" value="Genomic_DNA"/>
</dbReference>
<dbReference type="Pfam" id="PF04832">
    <property type="entry name" value="SOUL"/>
    <property type="match status" value="1"/>
</dbReference>
<reference evidence="3" key="1">
    <citation type="submission" date="2020-08" db="EMBL/GenBank/DDBJ databases">
        <title>Multicomponent nature underlies the extraordinary mechanical properties of spider dragline silk.</title>
        <authorList>
            <person name="Kono N."/>
            <person name="Nakamura H."/>
            <person name="Mori M."/>
            <person name="Yoshida Y."/>
            <person name="Ohtoshi R."/>
            <person name="Malay A.D."/>
            <person name="Moran D.A.P."/>
            <person name="Tomita M."/>
            <person name="Numata K."/>
            <person name="Arakawa K."/>
        </authorList>
    </citation>
    <scope>NUCLEOTIDE SEQUENCE</scope>
</reference>
<evidence type="ECO:0000256" key="1">
    <source>
        <dbReference type="ARBA" id="ARBA00009817"/>
    </source>
</evidence>
<organism evidence="3 4">
    <name type="scientific">Nephila pilipes</name>
    <name type="common">Giant wood spider</name>
    <name type="synonym">Nephila maculata</name>
    <dbReference type="NCBI Taxonomy" id="299642"/>
    <lineage>
        <taxon>Eukaryota</taxon>
        <taxon>Metazoa</taxon>
        <taxon>Ecdysozoa</taxon>
        <taxon>Arthropoda</taxon>
        <taxon>Chelicerata</taxon>
        <taxon>Arachnida</taxon>
        <taxon>Araneae</taxon>
        <taxon>Araneomorphae</taxon>
        <taxon>Entelegynae</taxon>
        <taxon>Araneoidea</taxon>
        <taxon>Nephilidae</taxon>
        <taxon>Nephila</taxon>
    </lineage>
</organism>
<evidence type="ECO:0000256" key="2">
    <source>
        <dbReference type="SAM" id="SignalP"/>
    </source>
</evidence>
<keyword evidence="2" id="KW-0732">Signal</keyword>
<dbReference type="AlphaFoldDB" id="A0A8X6ND14"/>
<comment type="caution">
    <text evidence="3">The sequence shown here is derived from an EMBL/GenBank/DDBJ whole genome shotgun (WGS) entry which is preliminary data.</text>
</comment>
<dbReference type="PANTHER" id="PTHR11220:SF1">
    <property type="entry name" value="HEME-BINDING PROTEIN 2"/>
    <property type="match status" value="1"/>
</dbReference>
<dbReference type="InterPro" id="IPR006917">
    <property type="entry name" value="SOUL_heme-bd"/>
</dbReference>
<evidence type="ECO:0008006" key="5">
    <source>
        <dbReference type="Google" id="ProtNLM"/>
    </source>
</evidence>
<evidence type="ECO:0000313" key="3">
    <source>
        <dbReference type="EMBL" id="GFT07044.1"/>
    </source>
</evidence>
<feature type="chain" id="PRO_5036445240" description="Heme-binding protein" evidence="2">
    <location>
        <begin position="17"/>
        <end position="192"/>
    </location>
</feature>